<keyword evidence="1" id="KW-1133">Transmembrane helix</keyword>
<accession>A0ABW0ULR6</accession>
<keyword evidence="1" id="KW-0812">Transmembrane</keyword>
<evidence type="ECO:0000256" key="1">
    <source>
        <dbReference type="SAM" id="Phobius"/>
    </source>
</evidence>
<dbReference type="Proteomes" id="UP001596154">
    <property type="component" value="Unassembled WGS sequence"/>
</dbReference>
<evidence type="ECO:0000313" key="2">
    <source>
        <dbReference type="EMBL" id="MFC5634158.1"/>
    </source>
</evidence>
<reference evidence="3" key="1">
    <citation type="journal article" date="2019" name="Int. J. Syst. Evol. Microbiol.">
        <title>The Global Catalogue of Microorganisms (GCM) 10K type strain sequencing project: providing services to taxonomists for standard genome sequencing and annotation.</title>
        <authorList>
            <consortium name="The Broad Institute Genomics Platform"/>
            <consortium name="The Broad Institute Genome Sequencing Center for Infectious Disease"/>
            <person name="Wu L."/>
            <person name="Ma J."/>
        </authorList>
    </citation>
    <scope>NUCLEOTIDE SEQUENCE [LARGE SCALE GENOMIC DNA]</scope>
    <source>
        <strain evidence="3">CGMCC 4.7248</strain>
    </source>
</reference>
<evidence type="ECO:0000313" key="3">
    <source>
        <dbReference type="Proteomes" id="UP001596154"/>
    </source>
</evidence>
<sequence>MFLIWIIGGAVSAGGTPEGCRGLTGDDLELCEDARTVGTTIGVGFVVAFWVATDFILALTYLIYRLTSRQSRG</sequence>
<name>A0ABW0ULR6_9ACTN</name>
<dbReference type="RefSeq" id="WP_381019754.1">
    <property type="nucleotide sequence ID" value="NZ_JBHSNY010000003.1"/>
</dbReference>
<proteinExistence type="predicted"/>
<dbReference type="EMBL" id="JBHSNY010000003">
    <property type="protein sequence ID" value="MFC5634158.1"/>
    <property type="molecule type" value="Genomic_DNA"/>
</dbReference>
<comment type="caution">
    <text evidence="2">The sequence shown here is derived from an EMBL/GenBank/DDBJ whole genome shotgun (WGS) entry which is preliminary data.</text>
</comment>
<feature type="transmembrane region" description="Helical" evidence="1">
    <location>
        <begin position="41"/>
        <end position="64"/>
    </location>
</feature>
<keyword evidence="1" id="KW-0472">Membrane</keyword>
<organism evidence="2 3">
    <name type="scientific">Streptomyces bullii</name>
    <dbReference type="NCBI Taxonomy" id="349910"/>
    <lineage>
        <taxon>Bacteria</taxon>
        <taxon>Bacillati</taxon>
        <taxon>Actinomycetota</taxon>
        <taxon>Actinomycetes</taxon>
        <taxon>Kitasatosporales</taxon>
        <taxon>Streptomycetaceae</taxon>
        <taxon>Streptomyces</taxon>
    </lineage>
</organism>
<protein>
    <submittedName>
        <fullName evidence="2">Uncharacterized protein</fullName>
    </submittedName>
</protein>
<gene>
    <name evidence="2" type="ORF">ACFPZJ_10260</name>
</gene>
<keyword evidence="3" id="KW-1185">Reference proteome</keyword>